<dbReference type="RefSeq" id="WP_188720561.1">
    <property type="nucleotide sequence ID" value="NZ_BMIF01000004.1"/>
</dbReference>
<gene>
    <name evidence="3" type="ORF">GCM10011385_16420</name>
</gene>
<reference evidence="3" key="2">
    <citation type="submission" date="2020-09" db="EMBL/GenBank/DDBJ databases">
        <authorList>
            <person name="Sun Q."/>
            <person name="Zhou Y."/>
        </authorList>
    </citation>
    <scope>NUCLEOTIDE SEQUENCE</scope>
    <source>
        <strain evidence="3">CGMCC 1.15320</strain>
    </source>
</reference>
<keyword evidence="4" id="KW-1185">Reference proteome</keyword>
<accession>A0A916RP19</accession>
<dbReference type="InterPro" id="IPR037401">
    <property type="entry name" value="SnoaL-like"/>
</dbReference>
<evidence type="ECO:0000259" key="2">
    <source>
        <dbReference type="Pfam" id="PF13577"/>
    </source>
</evidence>
<keyword evidence="1" id="KW-0175">Coiled coil</keyword>
<dbReference type="EMBL" id="BMIF01000004">
    <property type="protein sequence ID" value="GGA63336.1"/>
    <property type="molecule type" value="Genomic_DNA"/>
</dbReference>
<organism evidence="3 4">
    <name type="scientific">Nitratireductor aestuarii</name>
    <dbReference type="NCBI Taxonomy" id="1735103"/>
    <lineage>
        <taxon>Bacteria</taxon>
        <taxon>Pseudomonadati</taxon>
        <taxon>Pseudomonadota</taxon>
        <taxon>Alphaproteobacteria</taxon>
        <taxon>Hyphomicrobiales</taxon>
        <taxon>Phyllobacteriaceae</taxon>
        <taxon>Nitratireductor</taxon>
    </lineage>
</organism>
<feature type="domain" description="SnoaL-like" evidence="2">
    <location>
        <begin position="16"/>
        <end position="141"/>
    </location>
</feature>
<dbReference type="AlphaFoldDB" id="A0A916RP19"/>
<dbReference type="Proteomes" id="UP000636264">
    <property type="component" value="Unassembled WGS sequence"/>
</dbReference>
<dbReference type="InterPro" id="IPR032710">
    <property type="entry name" value="NTF2-like_dom_sf"/>
</dbReference>
<dbReference type="Pfam" id="PF13577">
    <property type="entry name" value="SnoaL_4"/>
    <property type="match status" value="1"/>
</dbReference>
<reference evidence="3" key="1">
    <citation type="journal article" date="2014" name="Int. J. Syst. Evol. Microbiol.">
        <title>Complete genome sequence of Corynebacterium casei LMG S-19264T (=DSM 44701T), isolated from a smear-ripened cheese.</title>
        <authorList>
            <consortium name="US DOE Joint Genome Institute (JGI-PGF)"/>
            <person name="Walter F."/>
            <person name="Albersmeier A."/>
            <person name="Kalinowski J."/>
            <person name="Ruckert C."/>
        </authorList>
    </citation>
    <scope>NUCLEOTIDE SEQUENCE</scope>
    <source>
        <strain evidence="3">CGMCC 1.15320</strain>
    </source>
</reference>
<dbReference type="CDD" id="cd00531">
    <property type="entry name" value="NTF2_like"/>
    <property type="match status" value="1"/>
</dbReference>
<feature type="coiled-coil region" evidence="1">
    <location>
        <begin position="1"/>
        <end position="28"/>
    </location>
</feature>
<dbReference type="Gene3D" id="3.10.450.50">
    <property type="match status" value="1"/>
</dbReference>
<name>A0A916RP19_9HYPH</name>
<proteinExistence type="predicted"/>
<dbReference type="SUPFAM" id="SSF54427">
    <property type="entry name" value="NTF2-like"/>
    <property type="match status" value="1"/>
</dbReference>
<protein>
    <recommendedName>
        <fullName evidence="2">SnoaL-like domain-containing protein</fullName>
    </recommendedName>
</protein>
<evidence type="ECO:0000313" key="4">
    <source>
        <dbReference type="Proteomes" id="UP000636264"/>
    </source>
</evidence>
<comment type="caution">
    <text evidence="3">The sequence shown here is derived from an EMBL/GenBank/DDBJ whole genome shotgun (WGS) entry which is preliminary data.</text>
</comment>
<evidence type="ECO:0000313" key="3">
    <source>
        <dbReference type="EMBL" id="GGA63336.1"/>
    </source>
</evidence>
<evidence type="ECO:0000256" key="1">
    <source>
        <dbReference type="SAM" id="Coils"/>
    </source>
</evidence>
<sequence>MDNLLQRLEALENRVRELEDTLAIQKLIASYGPAVDGLDGEALLEMWTEDGSYDFGIGDPLKGRENVARLIELDSHRAYVSAGSAHVLSSPRITIEGDTAIAVNYSQVFVKDDTGWRADRTGANRWELARTAEGWKVKSRTNSLLNGNAVARELLRG</sequence>